<feature type="transmembrane region" description="Helical" evidence="10">
    <location>
        <begin position="419"/>
        <end position="445"/>
    </location>
</feature>
<sequence>MTEPRAVERAPSLPPRSSGVPEVAPLSGHGRACPGHSDQEKPRASRIGITGTRPAMTKQGGGWPDSRDEERGLCLRSSQFLRIARFVSLLLCLCLLTACGLSIDAEQARVCRSALPALNPGAAITVERVRTGPVPRSLQVDYLAQYHDRPILERFAICQFVAEGLSPNKAELTGLATEEGPLSGASLYLLKRYYLETPEGSAGDPGSQQAVDVAEIPMDAAYWLQQILVSLPRTAIYALLSVAFALVFGLSGRINLAFGELAAIGSAAAIAGASVVLGFGASSPVLGLAAGLVAALFAGAIHSAVGGYFTIGRIVSASPQPSLIATVGFSLFLMEYLRLVQSPVTVWLPPIWSEAWPLARADGFIVSLTPITVITAGIGLLAALGLLWLVQATRFGRAWRAYADDAHAAALMGVNGPRLLVETLALAGAMAGLSGMLIVAQYGGLGFAGGFQYGLKALIAAIIGGIGSIPGAMLGGFAVGLFETLWSAYLPIEIRDMALYMALVVFLIFRPGGLLGFRDPTPRPV</sequence>
<dbReference type="InterPro" id="IPR052157">
    <property type="entry name" value="BCAA_transport_permease"/>
</dbReference>
<evidence type="ECO:0000256" key="3">
    <source>
        <dbReference type="ARBA" id="ARBA00022475"/>
    </source>
</evidence>
<comment type="subcellular location">
    <subcellularLocation>
        <location evidence="1">Cell membrane</location>
        <topology evidence="1">Multi-pass membrane protein</topology>
    </subcellularLocation>
</comment>
<dbReference type="InterPro" id="IPR001851">
    <property type="entry name" value="ABC_transp_permease"/>
</dbReference>
<proteinExistence type="inferred from homology"/>
<gene>
    <name evidence="11" type="ORF">FS320_03405</name>
</gene>
<dbReference type="Proteomes" id="UP000403266">
    <property type="component" value="Unassembled WGS sequence"/>
</dbReference>
<comment type="similarity">
    <text evidence="8">Belongs to the binding-protein-dependent transport system permease family. LivHM subfamily.</text>
</comment>
<dbReference type="PANTHER" id="PTHR11795:SF445">
    <property type="entry name" value="AMINO ACID ABC TRANSPORTER PERMEASE PROTEIN"/>
    <property type="match status" value="1"/>
</dbReference>
<dbReference type="GO" id="GO:0006865">
    <property type="term" value="P:amino acid transport"/>
    <property type="evidence" value="ECO:0007669"/>
    <property type="project" value="UniProtKB-KW"/>
</dbReference>
<name>A0A5N7MC58_9HYPH</name>
<dbReference type="EMBL" id="VOSK01000005">
    <property type="protein sequence ID" value="MPR24298.1"/>
    <property type="molecule type" value="Genomic_DNA"/>
</dbReference>
<feature type="transmembrane region" description="Helical" evidence="10">
    <location>
        <begin position="235"/>
        <end position="254"/>
    </location>
</feature>
<keyword evidence="5" id="KW-0029">Amino-acid transport</keyword>
<evidence type="ECO:0000256" key="6">
    <source>
        <dbReference type="ARBA" id="ARBA00022989"/>
    </source>
</evidence>
<evidence type="ECO:0000256" key="10">
    <source>
        <dbReference type="SAM" id="Phobius"/>
    </source>
</evidence>
<keyword evidence="6 10" id="KW-1133">Transmembrane helix</keyword>
<dbReference type="AlphaFoldDB" id="A0A5N7MC58"/>
<evidence type="ECO:0000256" key="9">
    <source>
        <dbReference type="SAM" id="MobiDB-lite"/>
    </source>
</evidence>
<dbReference type="Pfam" id="PF02653">
    <property type="entry name" value="BPD_transp_2"/>
    <property type="match status" value="1"/>
</dbReference>
<feature type="transmembrane region" description="Helical" evidence="10">
    <location>
        <begin position="261"/>
        <end position="281"/>
    </location>
</feature>
<keyword evidence="3" id="KW-1003">Cell membrane</keyword>
<keyword evidence="4 10" id="KW-0812">Transmembrane</keyword>
<evidence type="ECO:0000256" key="8">
    <source>
        <dbReference type="ARBA" id="ARBA00037998"/>
    </source>
</evidence>
<reference evidence="11 12" key="1">
    <citation type="journal article" date="2019" name="Syst. Appl. Microbiol.">
        <title>Microvirga tunisiensis sp. nov., a root nodule symbiotic bacterium isolated from Lupinus micranthus and L. luteus grown in Northern Tunisia.</title>
        <authorList>
            <person name="Msaddak A."/>
            <person name="Rejili M."/>
            <person name="Duran D."/>
            <person name="Mars M."/>
            <person name="Palacios J.M."/>
            <person name="Ruiz-Argueso T."/>
            <person name="Rey L."/>
            <person name="Imperial J."/>
        </authorList>
    </citation>
    <scope>NUCLEOTIDE SEQUENCE [LARGE SCALE GENOMIC DNA]</scope>
    <source>
        <strain evidence="11 12">Lmie10</strain>
    </source>
</reference>
<dbReference type="GO" id="GO:0005886">
    <property type="term" value="C:plasma membrane"/>
    <property type="evidence" value="ECO:0007669"/>
    <property type="project" value="UniProtKB-SubCell"/>
</dbReference>
<evidence type="ECO:0000313" key="12">
    <source>
        <dbReference type="Proteomes" id="UP000403266"/>
    </source>
</evidence>
<feature type="region of interest" description="Disordered" evidence="9">
    <location>
        <begin position="1"/>
        <end position="68"/>
    </location>
</feature>
<dbReference type="GO" id="GO:0022857">
    <property type="term" value="F:transmembrane transporter activity"/>
    <property type="evidence" value="ECO:0007669"/>
    <property type="project" value="InterPro"/>
</dbReference>
<evidence type="ECO:0000256" key="1">
    <source>
        <dbReference type="ARBA" id="ARBA00004651"/>
    </source>
</evidence>
<feature type="transmembrane region" description="Helical" evidence="10">
    <location>
        <begin position="498"/>
        <end position="517"/>
    </location>
</feature>
<keyword evidence="12" id="KW-1185">Reference proteome</keyword>
<dbReference type="PANTHER" id="PTHR11795">
    <property type="entry name" value="BRANCHED-CHAIN AMINO ACID TRANSPORT SYSTEM PERMEASE PROTEIN LIVH"/>
    <property type="match status" value="1"/>
</dbReference>
<feature type="transmembrane region" description="Helical" evidence="10">
    <location>
        <begin position="83"/>
        <end position="103"/>
    </location>
</feature>
<feature type="transmembrane region" description="Helical" evidence="10">
    <location>
        <begin position="457"/>
        <end position="486"/>
    </location>
</feature>
<feature type="transmembrane region" description="Helical" evidence="10">
    <location>
        <begin position="364"/>
        <end position="390"/>
    </location>
</feature>
<accession>A0A5N7MC58</accession>
<dbReference type="CDD" id="cd06582">
    <property type="entry name" value="TM_PBP1_LivH_like"/>
    <property type="match status" value="1"/>
</dbReference>
<keyword evidence="2" id="KW-0813">Transport</keyword>
<protein>
    <submittedName>
        <fullName evidence="11">Branched-chain amino acid ABC transporter permease</fullName>
    </submittedName>
</protein>
<organism evidence="11 12">
    <name type="scientific">Microvirga tunisiensis</name>
    <dbReference type="NCBI Taxonomy" id="2108360"/>
    <lineage>
        <taxon>Bacteria</taxon>
        <taxon>Pseudomonadati</taxon>
        <taxon>Pseudomonadota</taxon>
        <taxon>Alphaproteobacteria</taxon>
        <taxon>Hyphomicrobiales</taxon>
        <taxon>Methylobacteriaceae</taxon>
        <taxon>Microvirga</taxon>
    </lineage>
</organism>
<evidence type="ECO:0000256" key="5">
    <source>
        <dbReference type="ARBA" id="ARBA00022970"/>
    </source>
</evidence>
<evidence type="ECO:0000313" key="11">
    <source>
        <dbReference type="EMBL" id="MPR24298.1"/>
    </source>
</evidence>
<dbReference type="RefSeq" id="WP_192926246.1">
    <property type="nucleotide sequence ID" value="NZ_VOSK01000005.1"/>
</dbReference>
<feature type="transmembrane region" description="Helical" evidence="10">
    <location>
        <begin position="287"/>
        <end position="311"/>
    </location>
</feature>
<keyword evidence="7 10" id="KW-0472">Membrane</keyword>
<evidence type="ECO:0000256" key="4">
    <source>
        <dbReference type="ARBA" id="ARBA00022692"/>
    </source>
</evidence>
<evidence type="ECO:0000256" key="7">
    <source>
        <dbReference type="ARBA" id="ARBA00023136"/>
    </source>
</evidence>
<evidence type="ECO:0000256" key="2">
    <source>
        <dbReference type="ARBA" id="ARBA00022448"/>
    </source>
</evidence>
<comment type="caution">
    <text evidence="11">The sequence shown here is derived from an EMBL/GenBank/DDBJ whole genome shotgun (WGS) entry which is preliminary data.</text>
</comment>